<gene>
    <name evidence="2" type="ORF">AAFP95_10995</name>
</gene>
<keyword evidence="3" id="KW-1185">Reference proteome</keyword>
<dbReference type="CDD" id="cd00085">
    <property type="entry name" value="HNHc"/>
    <property type="match status" value="1"/>
</dbReference>
<evidence type="ECO:0000313" key="2">
    <source>
        <dbReference type="EMBL" id="XAO76248.1"/>
    </source>
</evidence>
<proteinExistence type="predicted"/>
<feature type="domain" description="HNH nuclease" evidence="1">
    <location>
        <begin position="193"/>
        <end position="253"/>
    </location>
</feature>
<dbReference type="AlphaFoldDB" id="A0AAU6WVH6"/>
<evidence type="ECO:0000313" key="3">
    <source>
        <dbReference type="Proteomes" id="UP001463665"/>
    </source>
</evidence>
<evidence type="ECO:0000259" key="1">
    <source>
        <dbReference type="SMART" id="SM00507"/>
    </source>
</evidence>
<sequence length="298" mass="34527">MATTENLYVQYHNADKLGYFPTENIDFDSLVSDLTLDDTEKTKEPWIYTTKKTISKAKGSRCFLIVGKTENKIKNYYLWYSFKIESIEEAAADLIAIGTGKNLKHPVLLNNLEDFESFKKFCGNFGIGFQKIDKHKFSETLQSYINETTVNDTFSDRKIFLENEIQKFNDKMLLIEPERRIQTINKLIRKDSKIVKLLKEYVDYKCQFPDCHSVIPDKKRKVNYVEVAHIKAVAEGGKSIIGNLVVLCPNHHKEFDLGERNIFNVINNQISGILNDKNLQINLINNYSYKINDKSNEI</sequence>
<dbReference type="Proteomes" id="UP001463665">
    <property type="component" value="Chromosome"/>
</dbReference>
<dbReference type="EMBL" id="CP154834">
    <property type="protein sequence ID" value="XAO76248.1"/>
    <property type="molecule type" value="Genomic_DNA"/>
</dbReference>
<organism evidence="2 3">
    <name type="scientific">Chryseobacterium endophyticum</name>
    <dbReference type="NCBI Taxonomy" id="1854762"/>
    <lineage>
        <taxon>Bacteria</taxon>
        <taxon>Pseudomonadati</taxon>
        <taxon>Bacteroidota</taxon>
        <taxon>Flavobacteriia</taxon>
        <taxon>Flavobacteriales</taxon>
        <taxon>Weeksellaceae</taxon>
        <taxon>Chryseobacterium group</taxon>
        <taxon>Chryseobacterium</taxon>
    </lineage>
</organism>
<name>A0AAU6WVH6_9FLAO</name>
<dbReference type="InterPro" id="IPR003615">
    <property type="entry name" value="HNH_nuc"/>
</dbReference>
<protein>
    <recommendedName>
        <fullName evidence="1">HNH nuclease domain-containing protein</fullName>
    </recommendedName>
</protein>
<dbReference type="Gene3D" id="1.10.30.50">
    <property type="match status" value="1"/>
</dbReference>
<dbReference type="SMART" id="SM00507">
    <property type="entry name" value="HNHc"/>
    <property type="match status" value="1"/>
</dbReference>
<reference evidence="2 3" key="1">
    <citation type="submission" date="2024-04" db="EMBL/GenBank/DDBJ databases">
        <title>Genome sequencing and assembly of rice foliar adapted Chryseobacterium endophyticum OsEnb-ALM-A6.</title>
        <authorList>
            <person name="Kumar S."/>
            <person name="Javed M."/>
            <person name="Chouhan V."/>
            <person name="Charishma K."/>
            <person name="Patel A."/>
            <person name="Kumar M."/>
            <person name="Sahu K.P."/>
            <person name="Kumar A."/>
        </authorList>
    </citation>
    <scope>NUCLEOTIDE SEQUENCE [LARGE SCALE GENOMIC DNA]</scope>
    <source>
        <strain evidence="2 3">OsEnb-ALM-A6</strain>
    </source>
</reference>
<dbReference type="RefSeq" id="WP_294241189.1">
    <property type="nucleotide sequence ID" value="NZ_CP154834.1"/>
</dbReference>
<accession>A0AAU6WVH6</accession>